<evidence type="ECO:0000313" key="2">
    <source>
        <dbReference type="Proteomes" id="UP000093309"/>
    </source>
</evidence>
<protein>
    <submittedName>
        <fullName evidence="1">Uncharacterized protein</fullName>
    </submittedName>
</protein>
<reference evidence="2" key="1">
    <citation type="submission" date="2016-05" db="EMBL/GenBank/DDBJ databases">
        <title>Paenibacillus oryzae. sp. nov., isolated from the rice root.</title>
        <authorList>
            <person name="Zhang J."/>
            <person name="Zhang X."/>
        </authorList>
    </citation>
    <scope>NUCLEOTIDE SEQUENCE [LARGE SCALE GENOMIC DNA]</scope>
    <source>
        <strain evidence="2">KCTC13222</strain>
    </source>
</reference>
<gene>
    <name evidence="1" type="ORF">A8709_06510</name>
</gene>
<dbReference type="EMBL" id="LYPC01000028">
    <property type="protein sequence ID" value="OCT11322.1"/>
    <property type="molecule type" value="Genomic_DNA"/>
</dbReference>
<name>A0A1C0ZTB6_9BACL</name>
<evidence type="ECO:0000313" key="1">
    <source>
        <dbReference type="EMBL" id="OCT11322.1"/>
    </source>
</evidence>
<comment type="caution">
    <text evidence="1">The sequence shown here is derived from an EMBL/GenBank/DDBJ whole genome shotgun (WGS) entry which is preliminary data.</text>
</comment>
<dbReference type="AlphaFoldDB" id="A0A1C0ZTB6"/>
<organism evidence="1 2">
    <name type="scientific">Paenibacillus pectinilyticus</name>
    <dbReference type="NCBI Taxonomy" id="512399"/>
    <lineage>
        <taxon>Bacteria</taxon>
        <taxon>Bacillati</taxon>
        <taxon>Bacillota</taxon>
        <taxon>Bacilli</taxon>
        <taxon>Bacillales</taxon>
        <taxon>Paenibacillaceae</taxon>
        <taxon>Paenibacillus</taxon>
    </lineage>
</organism>
<accession>A0A1C0ZTB6</accession>
<keyword evidence="2" id="KW-1185">Reference proteome</keyword>
<dbReference type="STRING" id="512399.A8709_06510"/>
<sequence>MLVPFPSCFLLGDTDHQAAKSSEQTTSSKFYAIIEDISFIEARLERAKEETTFRNDVGHVNVLILPGLWNGQSAFGCEGERLGSV</sequence>
<proteinExistence type="predicted"/>
<dbReference type="Proteomes" id="UP000093309">
    <property type="component" value="Unassembled WGS sequence"/>
</dbReference>